<dbReference type="AlphaFoldDB" id="X0WF13"/>
<evidence type="ECO:0000259" key="2">
    <source>
        <dbReference type="PROSITE" id="PS50110"/>
    </source>
</evidence>
<accession>X0WF13</accession>
<name>X0WF13_9ZZZZ</name>
<feature type="domain" description="Response regulatory" evidence="2">
    <location>
        <begin position="10"/>
        <end position="91"/>
    </location>
</feature>
<dbReference type="SMART" id="SM00448">
    <property type="entry name" value="REC"/>
    <property type="match status" value="1"/>
</dbReference>
<dbReference type="PANTHER" id="PTHR43719">
    <property type="entry name" value="TWO-COMPONENT HISTIDINE KINASE"/>
    <property type="match status" value="1"/>
</dbReference>
<feature type="non-terminal residue" evidence="3">
    <location>
        <position position="91"/>
    </location>
</feature>
<dbReference type="GO" id="GO:0000160">
    <property type="term" value="P:phosphorelay signal transduction system"/>
    <property type="evidence" value="ECO:0007669"/>
    <property type="project" value="InterPro"/>
</dbReference>
<sequence>MRYKNWTGKKILIAEDIHVNFILLEAILKGTNVDLVWAKNGKEAVEICIKNDDIDLVLMDINMPEMNGLEATAEIRKHKKNLPVIAQTAYE</sequence>
<organism evidence="3">
    <name type="scientific">marine sediment metagenome</name>
    <dbReference type="NCBI Taxonomy" id="412755"/>
    <lineage>
        <taxon>unclassified sequences</taxon>
        <taxon>metagenomes</taxon>
        <taxon>ecological metagenomes</taxon>
    </lineage>
</organism>
<protein>
    <recommendedName>
        <fullName evidence="2">Response regulatory domain-containing protein</fullName>
    </recommendedName>
</protein>
<keyword evidence="1" id="KW-0597">Phosphoprotein</keyword>
<proteinExistence type="predicted"/>
<comment type="caution">
    <text evidence="3">The sequence shown here is derived from an EMBL/GenBank/DDBJ whole genome shotgun (WGS) entry which is preliminary data.</text>
</comment>
<dbReference type="Gene3D" id="3.40.50.2300">
    <property type="match status" value="1"/>
</dbReference>
<gene>
    <name evidence="3" type="ORF">S01H1_56844</name>
</gene>
<dbReference type="InterPro" id="IPR011006">
    <property type="entry name" value="CheY-like_superfamily"/>
</dbReference>
<evidence type="ECO:0000313" key="3">
    <source>
        <dbReference type="EMBL" id="GAG21787.1"/>
    </source>
</evidence>
<dbReference type="SUPFAM" id="SSF52172">
    <property type="entry name" value="CheY-like"/>
    <property type="match status" value="1"/>
</dbReference>
<dbReference type="CDD" id="cd17546">
    <property type="entry name" value="REC_hyHK_CKI1_RcsC-like"/>
    <property type="match status" value="1"/>
</dbReference>
<dbReference type="PROSITE" id="PS50110">
    <property type="entry name" value="RESPONSE_REGULATORY"/>
    <property type="match status" value="1"/>
</dbReference>
<dbReference type="InterPro" id="IPR050956">
    <property type="entry name" value="2C_system_His_kinase"/>
</dbReference>
<evidence type="ECO:0000256" key="1">
    <source>
        <dbReference type="ARBA" id="ARBA00022553"/>
    </source>
</evidence>
<dbReference type="InterPro" id="IPR001789">
    <property type="entry name" value="Sig_transdc_resp-reg_receiver"/>
</dbReference>
<dbReference type="PANTHER" id="PTHR43719:SF28">
    <property type="entry name" value="PEROXIDE STRESS-ACTIVATED HISTIDINE KINASE MAK1-RELATED"/>
    <property type="match status" value="1"/>
</dbReference>
<dbReference type="EMBL" id="BARS01037041">
    <property type="protein sequence ID" value="GAG21787.1"/>
    <property type="molecule type" value="Genomic_DNA"/>
</dbReference>
<dbReference type="Pfam" id="PF00072">
    <property type="entry name" value="Response_reg"/>
    <property type="match status" value="1"/>
</dbReference>
<reference evidence="3" key="1">
    <citation type="journal article" date="2014" name="Front. Microbiol.">
        <title>High frequency of phylogenetically diverse reductive dehalogenase-homologous genes in deep subseafloor sedimentary metagenomes.</title>
        <authorList>
            <person name="Kawai M."/>
            <person name="Futagami T."/>
            <person name="Toyoda A."/>
            <person name="Takaki Y."/>
            <person name="Nishi S."/>
            <person name="Hori S."/>
            <person name="Arai W."/>
            <person name="Tsubouchi T."/>
            <person name="Morono Y."/>
            <person name="Uchiyama I."/>
            <person name="Ito T."/>
            <person name="Fujiyama A."/>
            <person name="Inagaki F."/>
            <person name="Takami H."/>
        </authorList>
    </citation>
    <scope>NUCLEOTIDE SEQUENCE</scope>
    <source>
        <strain evidence="3">Expedition CK06-06</strain>
    </source>
</reference>